<dbReference type="OrthoDB" id="5592888at2"/>
<evidence type="ECO:0000313" key="7">
    <source>
        <dbReference type="Proteomes" id="UP000288293"/>
    </source>
</evidence>
<keyword evidence="5" id="KW-0732">Signal</keyword>
<dbReference type="RefSeq" id="WP_126803016.1">
    <property type="nucleotide sequence ID" value="NZ_PIPL01000001.1"/>
</dbReference>
<dbReference type="InterPro" id="IPR011990">
    <property type="entry name" value="TPR-like_helical_dom_sf"/>
</dbReference>
<dbReference type="SUPFAM" id="SSF48452">
    <property type="entry name" value="TPR-like"/>
    <property type="match status" value="1"/>
</dbReference>
<dbReference type="Gene3D" id="1.25.40.10">
    <property type="entry name" value="Tetratricopeptide repeat domain"/>
    <property type="match status" value="3"/>
</dbReference>
<evidence type="ECO:0000256" key="1">
    <source>
        <dbReference type="ARBA" id="ARBA00022737"/>
    </source>
</evidence>
<reference evidence="6 7" key="1">
    <citation type="journal article" date="2011" name="Front. Microbiol.">
        <title>Genomic signatures of strain selection and enhancement in Bacillus atrophaeus var. globigii, a historical biowarfare simulant.</title>
        <authorList>
            <person name="Gibbons H.S."/>
            <person name="Broomall S.M."/>
            <person name="McNew L.A."/>
            <person name="Daligault H."/>
            <person name="Chapman C."/>
            <person name="Bruce D."/>
            <person name="Karavis M."/>
            <person name="Krepps M."/>
            <person name="McGregor P.A."/>
            <person name="Hong C."/>
            <person name="Park K.H."/>
            <person name="Akmal A."/>
            <person name="Feldman A."/>
            <person name="Lin J.S."/>
            <person name="Chang W.E."/>
            <person name="Higgs B.W."/>
            <person name="Demirev P."/>
            <person name="Lindquist J."/>
            <person name="Liem A."/>
            <person name="Fochler E."/>
            <person name="Read T.D."/>
            <person name="Tapia R."/>
            <person name="Johnson S."/>
            <person name="Bishop-Lilly K.A."/>
            <person name="Detter C."/>
            <person name="Han C."/>
            <person name="Sozhamannan S."/>
            <person name="Rosenzweig C.N."/>
            <person name="Skowronski E.W."/>
        </authorList>
    </citation>
    <scope>NUCLEOTIDE SEQUENCE [LARGE SCALE GENOMIC DNA]</scope>
    <source>
        <strain evidence="6 7">MLST1</strain>
    </source>
</reference>
<comment type="caution">
    <text evidence="6">The sequence shown here is derived from an EMBL/GenBank/DDBJ whole genome shotgun (WGS) entry which is preliminary data.</text>
</comment>
<feature type="signal peptide" evidence="5">
    <location>
        <begin position="1"/>
        <end position="24"/>
    </location>
</feature>
<gene>
    <name evidence="6" type="ORF">CWE09_05655</name>
</gene>
<dbReference type="SMART" id="SM00028">
    <property type="entry name" value="TPR"/>
    <property type="match status" value="6"/>
</dbReference>
<evidence type="ECO:0000256" key="3">
    <source>
        <dbReference type="PROSITE-ProRule" id="PRU00339"/>
    </source>
</evidence>
<dbReference type="InterPro" id="IPR051012">
    <property type="entry name" value="CellSynth/LPSAsmb/PSIAsmb"/>
</dbReference>
<dbReference type="PROSITE" id="PS50005">
    <property type="entry name" value="TPR"/>
    <property type="match status" value="1"/>
</dbReference>
<dbReference type="Proteomes" id="UP000288293">
    <property type="component" value="Unassembled WGS sequence"/>
</dbReference>
<evidence type="ECO:0000256" key="5">
    <source>
        <dbReference type="SAM" id="SignalP"/>
    </source>
</evidence>
<protein>
    <submittedName>
        <fullName evidence="6">Uncharacterized protein</fullName>
    </submittedName>
</protein>
<dbReference type="AlphaFoldDB" id="A0A432W856"/>
<dbReference type="InterPro" id="IPR019734">
    <property type="entry name" value="TPR_rpt"/>
</dbReference>
<proteinExistence type="predicted"/>
<dbReference type="PANTHER" id="PTHR45586">
    <property type="entry name" value="TPR REPEAT-CONTAINING PROTEIN PA4667"/>
    <property type="match status" value="1"/>
</dbReference>
<dbReference type="EMBL" id="PIPL01000001">
    <property type="protein sequence ID" value="RUO26201.1"/>
    <property type="molecule type" value="Genomic_DNA"/>
</dbReference>
<sequence>MNFKYTLLAGVIVFTFAVAPLVHAQDEDADALAETVGDTVGIDVGFSIPSPDEVRAIRDRRPSQAVSERVGRNIMEAFELYEEDLTQEAIQVLRGTNARNDFDRAYLARFIGNLLASEDELDEAIAQLERAVDFNILSFGDHGASIRLLADLNLQHENYEEALQRYQEWIQFTGELDHEVFMRMANAHLELENYEQVIPFARKSVAHQETPNRNPYILQVAAFYETQQIANAIQVLEEGLEVLPGEERWWGQLGMFYLLEEELEKALATMELAYLAGYLNRENDFRALVQMYSNLGIPYRAATVMERHIESGEVQGTPRNYSIAARSYHSAREFNEAAEMYTQAIAVAEDDEDRRDYYRRRGDALLFVDRYSNAAEAFSNAIQLMDPDDDTTGRLYMSLAEAYFYAEQYGDALAAAENATRYDAHRRNAESWAGYIRTTAERRGVDLD</sequence>
<evidence type="ECO:0000256" key="4">
    <source>
        <dbReference type="SAM" id="Coils"/>
    </source>
</evidence>
<keyword evidence="7" id="KW-1185">Reference proteome</keyword>
<name>A0A432W856_9GAMM</name>
<feature type="coiled-coil region" evidence="4">
    <location>
        <begin position="111"/>
        <end position="169"/>
    </location>
</feature>
<evidence type="ECO:0000313" key="6">
    <source>
        <dbReference type="EMBL" id="RUO26201.1"/>
    </source>
</evidence>
<keyword evidence="4" id="KW-0175">Coiled coil</keyword>
<feature type="chain" id="PRO_5019477725" evidence="5">
    <location>
        <begin position="25"/>
        <end position="448"/>
    </location>
</feature>
<accession>A0A432W856</accession>
<keyword evidence="2 3" id="KW-0802">TPR repeat</keyword>
<feature type="repeat" description="TPR" evidence="3">
    <location>
        <begin position="318"/>
        <end position="351"/>
    </location>
</feature>
<evidence type="ECO:0000256" key="2">
    <source>
        <dbReference type="ARBA" id="ARBA00022803"/>
    </source>
</evidence>
<organism evidence="6 7">
    <name type="scientific">Aliidiomarina minuta</name>
    <dbReference type="NCBI Taxonomy" id="880057"/>
    <lineage>
        <taxon>Bacteria</taxon>
        <taxon>Pseudomonadati</taxon>
        <taxon>Pseudomonadota</taxon>
        <taxon>Gammaproteobacteria</taxon>
        <taxon>Alteromonadales</taxon>
        <taxon>Idiomarinaceae</taxon>
        <taxon>Aliidiomarina</taxon>
    </lineage>
</organism>
<keyword evidence="1" id="KW-0677">Repeat</keyword>
<dbReference type="PANTHER" id="PTHR45586:SF1">
    <property type="entry name" value="LIPOPOLYSACCHARIDE ASSEMBLY PROTEIN B"/>
    <property type="match status" value="1"/>
</dbReference>